<dbReference type="InterPro" id="IPR052208">
    <property type="entry name" value="DmX-like/RAVE_component"/>
</dbReference>
<protein>
    <submittedName>
        <fullName evidence="2">Uncharacterized protein</fullName>
    </submittedName>
</protein>
<feature type="region of interest" description="Disordered" evidence="1">
    <location>
        <begin position="210"/>
        <end position="259"/>
    </location>
</feature>
<accession>A0A8C4NJA3</accession>
<name>A0A8C4NJA3_EPTBU</name>
<reference evidence="2" key="2">
    <citation type="submission" date="2025-09" db="UniProtKB">
        <authorList>
            <consortium name="Ensembl"/>
        </authorList>
    </citation>
    <scope>IDENTIFICATION</scope>
</reference>
<proteinExistence type="predicted"/>
<organism evidence="2 3">
    <name type="scientific">Eptatretus burgeri</name>
    <name type="common">Inshore hagfish</name>
    <dbReference type="NCBI Taxonomy" id="7764"/>
    <lineage>
        <taxon>Eukaryota</taxon>
        <taxon>Metazoa</taxon>
        <taxon>Chordata</taxon>
        <taxon>Craniata</taxon>
        <taxon>Vertebrata</taxon>
        <taxon>Cyclostomata</taxon>
        <taxon>Myxini</taxon>
        <taxon>Myxiniformes</taxon>
        <taxon>Myxinidae</taxon>
        <taxon>Eptatretinae</taxon>
        <taxon>Eptatretus</taxon>
    </lineage>
</organism>
<dbReference type="PANTHER" id="PTHR13950:SF9">
    <property type="entry name" value="RABCONNECTIN-3A"/>
    <property type="match status" value="1"/>
</dbReference>
<sequence length="433" mass="48416">MFALAASLSTCIYQSLCDSHSYSGEVESCPFTGLAYRGCLLRERQRRWTETFDGSLVPTTSPAQWPGVAALQSQLSSAREEDSPKLSVLLCEALVAVYLALLARGLAGPAPGLLFRLAVHRLDARMWAAVFGGGAKVPDRAQLSQTDNPSATLSDEASKHRCRLNLRLLSAEAHRNGRRHSQDKLIYREQFLSPEISIWDYFIAKPFSDSSNDENSFDSDESATEEEEEEEEEEEGYEKEDEVDEQRHSQSPRALRQEHMNPNSYSWTLMQLAMVRLTLHNLREFFPMAGLDMAELPGQSPLCHAVMCSLHQWEAALERKIYELSGEGGGPPAGMLPGIAVSHSGPAILRHKAMLEPGNTPFRNAGRGALPARRLWCTLIRQEPLTETFIHYIFSQNRQKNNVVDAHLRNGARIDASPCLRDSRMMVCSWAEI</sequence>
<evidence type="ECO:0000313" key="2">
    <source>
        <dbReference type="Ensembl" id="ENSEBUP00000006766.1"/>
    </source>
</evidence>
<dbReference type="Proteomes" id="UP000694388">
    <property type="component" value="Unplaced"/>
</dbReference>
<evidence type="ECO:0000313" key="3">
    <source>
        <dbReference type="Proteomes" id="UP000694388"/>
    </source>
</evidence>
<reference evidence="2" key="1">
    <citation type="submission" date="2025-08" db="UniProtKB">
        <authorList>
            <consortium name="Ensembl"/>
        </authorList>
    </citation>
    <scope>IDENTIFICATION</scope>
</reference>
<dbReference type="GeneTree" id="ENSGT00390000000096"/>
<dbReference type="PANTHER" id="PTHR13950">
    <property type="entry name" value="RABCONNECTIN-RELATED"/>
    <property type="match status" value="1"/>
</dbReference>
<dbReference type="GO" id="GO:0007035">
    <property type="term" value="P:vacuolar acidification"/>
    <property type="evidence" value="ECO:0007669"/>
    <property type="project" value="TreeGrafter"/>
</dbReference>
<evidence type="ECO:0000256" key="1">
    <source>
        <dbReference type="SAM" id="MobiDB-lite"/>
    </source>
</evidence>
<keyword evidence="3" id="KW-1185">Reference proteome</keyword>
<dbReference type="GO" id="GO:0043291">
    <property type="term" value="C:RAVE complex"/>
    <property type="evidence" value="ECO:0007669"/>
    <property type="project" value="TreeGrafter"/>
</dbReference>
<feature type="compositionally biased region" description="Acidic residues" evidence="1">
    <location>
        <begin position="211"/>
        <end position="244"/>
    </location>
</feature>
<dbReference type="Ensembl" id="ENSEBUT00000007229.1">
    <property type="protein sequence ID" value="ENSEBUP00000006766.1"/>
    <property type="gene ID" value="ENSEBUG00000004451.1"/>
</dbReference>
<dbReference type="AlphaFoldDB" id="A0A8C4NJA3"/>